<reference evidence="11" key="1">
    <citation type="submission" date="2014-11" db="EMBL/GenBank/DDBJ databases">
        <authorList>
            <person name="Geib S."/>
        </authorList>
    </citation>
    <scope>NUCLEOTIDE SEQUENCE</scope>
</reference>
<feature type="binding site" evidence="7">
    <location>
        <position position="56"/>
    </location>
    <ligand>
        <name>Zn(2+)</name>
        <dbReference type="ChEBI" id="CHEBI:29105"/>
    </ligand>
</feature>
<dbReference type="GO" id="GO:0001228">
    <property type="term" value="F:DNA-binding transcription activator activity, RNA polymerase II-specific"/>
    <property type="evidence" value="ECO:0007669"/>
    <property type="project" value="TreeGrafter"/>
</dbReference>
<dbReference type="AlphaFoldDB" id="A0A0A1WQR4"/>
<keyword evidence="4 7" id="KW-0862">Zinc</keyword>
<protein>
    <submittedName>
        <fullName evidence="11">Transcription factor grauzone</fullName>
    </submittedName>
</protein>
<accession>A0A0A1WQR4</accession>
<feature type="binding site" evidence="7">
    <location>
        <position position="53"/>
    </location>
    <ligand>
        <name>Zn(2+)</name>
        <dbReference type="ChEBI" id="CHEBI:29105"/>
    </ligand>
</feature>
<evidence type="ECO:0000256" key="3">
    <source>
        <dbReference type="ARBA" id="ARBA00022771"/>
    </source>
</evidence>
<name>A0A0A1WQR4_ZEUCU</name>
<dbReference type="GO" id="GO:0000978">
    <property type="term" value="F:RNA polymerase II cis-regulatory region sequence-specific DNA binding"/>
    <property type="evidence" value="ECO:0007669"/>
    <property type="project" value="TreeGrafter"/>
</dbReference>
<feature type="domain" description="C2H2-type" evidence="9">
    <location>
        <begin position="322"/>
        <end position="350"/>
    </location>
</feature>
<dbReference type="Pfam" id="PF00096">
    <property type="entry name" value="zf-C2H2"/>
    <property type="match status" value="2"/>
</dbReference>
<evidence type="ECO:0000256" key="6">
    <source>
        <dbReference type="PROSITE-ProRule" id="PRU00042"/>
    </source>
</evidence>
<dbReference type="GO" id="GO:0005634">
    <property type="term" value="C:nucleus"/>
    <property type="evidence" value="ECO:0007669"/>
    <property type="project" value="InterPro"/>
</dbReference>
<keyword evidence="5" id="KW-0539">Nucleus</keyword>
<organism evidence="11">
    <name type="scientific">Zeugodacus cucurbitae</name>
    <name type="common">Melon fruit fly</name>
    <name type="synonym">Bactrocera cucurbitae</name>
    <dbReference type="NCBI Taxonomy" id="28588"/>
    <lineage>
        <taxon>Eukaryota</taxon>
        <taxon>Metazoa</taxon>
        <taxon>Ecdysozoa</taxon>
        <taxon>Arthropoda</taxon>
        <taxon>Hexapoda</taxon>
        <taxon>Insecta</taxon>
        <taxon>Pterygota</taxon>
        <taxon>Neoptera</taxon>
        <taxon>Endopterygota</taxon>
        <taxon>Diptera</taxon>
        <taxon>Brachycera</taxon>
        <taxon>Muscomorpha</taxon>
        <taxon>Tephritoidea</taxon>
        <taxon>Tephritidae</taxon>
        <taxon>Zeugodacus</taxon>
        <taxon>Zeugodacus</taxon>
    </lineage>
</organism>
<feature type="binding site" evidence="7">
    <location>
        <position position="3"/>
    </location>
    <ligand>
        <name>Zn(2+)</name>
        <dbReference type="ChEBI" id="CHEBI:29105"/>
    </ligand>
</feature>
<dbReference type="SUPFAM" id="SSF57667">
    <property type="entry name" value="beta-beta-alpha zinc fingers"/>
    <property type="match status" value="2"/>
</dbReference>
<keyword evidence="1 7" id="KW-0479">Metal-binding</keyword>
<dbReference type="PROSITE" id="PS51915">
    <property type="entry name" value="ZAD"/>
    <property type="match status" value="1"/>
</dbReference>
<keyword evidence="3 6" id="KW-0863">Zinc-finger</keyword>
<dbReference type="InterPro" id="IPR012934">
    <property type="entry name" value="Znf_AD"/>
</dbReference>
<evidence type="ECO:0000259" key="9">
    <source>
        <dbReference type="PROSITE" id="PS50157"/>
    </source>
</evidence>
<evidence type="ECO:0000256" key="4">
    <source>
        <dbReference type="ARBA" id="ARBA00022833"/>
    </source>
</evidence>
<evidence type="ECO:0000259" key="10">
    <source>
        <dbReference type="PROSITE" id="PS51915"/>
    </source>
</evidence>
<feature type="compositionally biased region" description="Basic residues" evidence="8">
    <location>
        <begin position="177"/>
        <end position="193"/>
    </location>
</feature>
<dbReference type="GO" id="GO:0008270">
    <property type="term" value="F:zinc ion binding"/>
    <property type="evidence" value="ECO:0007669"/>
    <property type="project" value="UniProtKB-UniRule"/>
</dbReference>
<evidence type="ECO:0000256" key="2">
    <source>
        <dbReference type="ARBA" id="ARBA00022737"/>
    </source>
</evidence>
<evidence type="ECO:0000313" key="11">
    <source>
        <dbReference type="EMBL" id="JAD00825.1"/>
    </source>
</evidence>
<evidence type="ECO:0000256" key="8">
    <source>
        <dbReference type="SAM" id="MobiDB-lite"/>
    </source>
</evidence>
<feature type="domain" description="ZAD" evidence="10">
    <location>
        <begin position="1"/>
        <end position="80"/>
    </location>
</feature>
<dbReference type="Gene3D" id="3.40.1800.20">
    <property type="match status" value="1"/>
</dbReference>
<sequence>MTCLLCMEDATTPAQRFIDIFSEEGCQMTVCSIIAKHLWLKPERDICTGQRICWTCWEALRDFHKFYQRIAAIHNHADWKTPFVHIEHEDDPLPQEIHIKSEVTDDAEEKLQNSINVGENMFESEAILEVAYTPTDLLPQVEIIEGSKPISEKVQSAKRRGRPPKDANAKLSATTKGVKKLPTQRKHKDHIKNKHDPESTIICDKCGKQVPAQDMKEHNKLEHSKVPRPIPPKPRQCQLCGTWLRHMSALKQHMKTIHAGPCGEHPCQNCKQVLTSARALKRHVYLNHESEGKFKCTMCEKTFKRPKELKEHTTTHTGEVLYTCPNCPMTFFSNANMYKHRQRLHRAEWEADRKKPRHIANIMAQAMGATAALKAKQAVGAATAFFAQKINTSGSTVSADSVNANPEAVQQHLEMTIQ</sequence>
<keyword evidence="2" id="KW-0677">Repeat</keyword>
<dbReference type="SUPFAM" id="SSF57716">
    <property type="entry name" value="Glucocorticoid receptor-like (DNA-binding domain)"/>
    <property type="match status" value="1"/>
</dbReference>
<feature type="domain" description="C2H2-type" evidence="9">
    <location>
        <begin position="235"/>
        <end position="260"/>
    </location>
</feature>
<evidence type="ECO:0000256" key="7">
    <source>
        <dbReference type="PROSITE-ProRule" id="PRU01263"/>
    </source>
</evidence>
<feature type="region of interest" description="Disordered" evidence="8">
    <location>
        <begin position="152"/>
        <end position="195"/>
    </location>
</feature>
<dbReference type="PROSITE" id="PS50157">
    <property type="entry name" value="ZINC_FINGER_C2H2_2"/>
    <property type="match status" value="3"/>
</dbReference>
<feature type="domain" description="C2H2-type" evidence="9">
    <location>
        <begin position="294"/>
        <end position="321"/>
    </location>
</feature>
<dbReference type="InterPro" id="IPR013087">
    <property type="entry name" value="Znf_C2H2_type"/>
</dbReference>
<dbReference type="SMART" id="SM00355">
    <property type="entry name" value="ZnF_C2H2"/>
    <property type="match status" value="5"/>
</dbReference>
<evidence type="ECO:0000256" key="5">
    <source>
        <dbReference type="ARBA" id="ARBA00023242"/>
    </source>
</evidence>
<dbReference type="PROSITE" id="PS00028">
    <property type="entry name" value="ZINC_FINGER_C2H2_1"/>
    <property type="match status" value="3"/>
</dbReference>
<dbReference type="Pfam" id="PF07776">
    <property type="entry name" value="zf-AD"/>
    <property type="match status" value="1"/>
</dbReference>
<gene>
    <name evidence="11" type="primary">grau_1</name>
    <name evidence="11" type="ORF">g.18753</name>
</gene>
<proteinExistence type="predicted"/>
<dbReference type="InterPro" id="IPR036236">
    <property type="entry name" value="Znf_C2H2_sf"/>
</dbReference>
<reference evidence="11" key="2">
    <citation type="journal article" date="2015" name="Gigascience">
        <title>Reconstructing a comprehensive transcriptome assembly of a white-pupal translocated strain of the pest fruit fly Bactrocera cucurbitae.</title>
        <authorList>
            <person name="Sim S.B."/>
            <person name="Calla B."/>
            <person name="Hall B."/>
            <person name="DeRego T."/>
            <person name="Geib S.M."/>
        </authorList>
    </citation>
    <scope>NUCLEOTIDE SEQUENCE</scope>
</reference>
<dbReference type="SMART" id="SM00868">
    <property type="entry name" value="zf-AD"/>
    <property type="match status" value="1"/>
</dbReference>
<feature type="binding site" evidence="7">
    <location>
        <position position="6"/>
    </location>
    <ligand>
        <name>Zn(2+)</name>
        <dbReference type="ChEBI" id="CHEBI:29105"/>
    </ligand>
</feature>
<dbReference type="PANTHER" id="PTHR24393:SF34">
    <property type="entry name" value="PR_SET DOMAIN 13"/>
    <property type="match status" value="1"/>
</dbReference>
<evidence type="ECO:0000256" key="1">
    <source>
        <dbReference type="ARBA" id="ARBA00022723"/>
    </source>
</evidence>
<dbReference type="Gene3D" id="3.30.160.60">
    <property type="entry name" value="Classic Zinc Finger"/>
    <property type="match status" value="3"/>
</dbReference>
<dbReference type="PANTHER" id="PTHR24393">
    <property type="entry name" value="ZINC FINGER PROTEIN"/>
    <property type="match status" value="1"/>
</dbReference>
<dbReference type="EMBL" id="GBXI01013467">
    <property type="protein sequence ID" value="JAD00825.1"/>
    <property type="molecule type" value="Transcribed_RNA"/>
</dbReference>